<dbReference type="EMBL" id="VIIS01000618">
    <property type="protein sequence ID" value="KAF0306984.1"/>
    <property type="molecule type" value="Genomic_DNA"/>
</dbReference>
<dbReference type="FunFam" id="2.130.10.10:FF:001203">
    <property type="entry name" value="F-box/WD repeat-containing protein 1A"/>
    <property type="match status" value="2"/>
</dbReference>
<dbReference type="PROSITE" id="PS50294">
    <property type="entry name" value="WD_REPEATS_REGION"/>
    <property type="match status" value="5"/>
</dbReference>
<evidence type="ECO:0000256" key="4">
    <source>
        <dbReference type="PROSITE-ProRule" id="PRU00221"/>
    </source>
</evidence>
<dbReference type="CDD" id="cd00200">
    <property type="entry name" value="WD40"/>
    <property type="match status" value="1"/>
</dbReference>
<feature type="repeat" description="WD" evidence="4">
    <location>
        <begin position="329"/>
        <end position="355"/>
    </location>
</feature>
<feature type="repeat" description="WD" evidence="4">
    <location>
        <begin position="481"/>
        <end position="515"/>
    </location>
</feature>
<feature type="repeat" description="WD" evidence="4">
    <location>
        <begin position="396"/>
        <end position="435"/>
    </location>
</feature>
<dbReference type="SUPFAM" id="SSF50978">
    <property type="entry name" value="WD40 repeat-like"/>
    <property type="match status" value="1"/>
</dbReference>
<dbReference type="SMART" id="SM00320">
    <property type="entry name" value="WD40"/>
    <property type="match status" value="7"/>
</dbReference>
<dbReference type="InterPro" id="IPR020472">
    <property type="entry name" value="WD40_PAC1"/>
</dbReference>
<feature type="region of interest" description="Disordered" evidence="5">
    <location>
        <begin position="306"/>
        <end position="326"/>
    </location>
</feature>
<feature type="repeat" description="WD" evidence="4">
    <location>
        <begin position="196"/>
        <end position="235"/>
    </location>
</feature>
<dbReference type="Pfam" id="PF12937">
    <property type="entry name" value="F-box-like"/>
    <property type="match status" value="1"/>
</dbReference>
<gene>
    <name evidence="7" type="primary">FBXW7_1</name>
    <name evidence="7" type="ORF">FJT64_021593</name>
</gene>
<evidence type="ECO:0000259" key="6">
    <source>
        <dbReference type="PROSITE" id="PS50181"/>
    </source>
</evidence>
<name>A0A6A4WT28_AMPAM</name>
<dbReference type="InterPro" id="IPR001680">
    <property type="entry name" value="WD40_rpt"/>
</dbReference>
<dbReference type="Proteomes" id="UP000440578">
    <property type="component" value="Unassembled WGS sequence"/>
</dbReference>
<dbReference type="InterPro" id="IPR036047">
    <property type="entry name" value="F-box-like_dom_sf"/>
</dbReference>
<evidence type="ECO:0000313" key="8">
    <source>
        <dbReference type="Proteomes" id="UP000440578"/>
    </source>
</evidence>
<protein>
    <submittedName>
        <fullName evidence="7">F-box/WD repeat-containing protein 7</fullName>
    </submittedName>
</protein>
<dbReference type="PANTHER" id="PTHR19872:SF9">
    <property type="entry name" value="UBIQUITIN-BINDING SDF UBIQUITIN LIGASE COMPLEX SUBUNIT"/>
    <property type="match status" value="1"/>
</dbReference>
<evidence type="ECO:0000256" key="3">
    <source>
        <dbReference type="ARBA" id="ARBA00022786"/>
    </source>
</evidence>
<keyword evidence="1 4" id="KW-0853">WD repeat</keyword>
<proteinExistence type="predicted"/>
<reference evidence="7 8" key="1">
    <citation type="submission" date="2019-07" db="EMBL/GenBank/DDBJ databases">
        <title>Draft genome assembly of a fouling barnacle, Amphibalanus amphitrite (Darwin, 1854): The first reference genome for Thecostraca.</title>
        <authorList>
            <person name="Kim W."/>
        </authorList>
    </citation>
    <scope>NUCLEOTIDE SEQUENCE [LARGE SCALE GENOMIC DNA]</scope>
    <source>
        <strain evidence="7">SNU_AA5</strain>
        <tissue evidence="7">Soma without cirri and trophi</tissue>
    </source>
</reference>
<evidence type="ECO:0000256" key="5">
    <source>
        <dbReference type="SAM" id="MobiDB-lite"/>
    </source>
</evidence>
<dbReference type="Gene3D" id="2.130.10.10">
    <property type="entry name" value="YVTN repeat-like/Quinoprotein amine dehydrogenase"/>
    <property type="match status" value="2"/>
</dbReference>
<feature type="repeat" description="WD" evidence="4">
    <location>
        <begin position="238"/>
        <end position="271"/>
    </location>
</feature>
<dbReference type="PROSITE" id="PS00678">
    <property type="entry name" value="WD_REPEATS_1"/>
    <property type="match status" value="4"/>
</dbReference>
<organism evidence="7 8">
    <name type="scientific">Amphibalanus amphitrite</name>
    <name type="common">Striped barnacle</name>
    <name type="synonym">Balanus amphitrite</name>
    <dbReference type="NCBI Taxonomy" id="1232801"/>
    <lineage>
        <taxon>Eukaryota</taxon>
        <taxon>Metazoa</taxon>
        <taxon>Ecdysozoa</taxon>
        <taxon>Arthropoda</taxon>
        <taxon>Crustacea</taxon>
        <taxon>Multicrustacea</taxon>
        <taxon>Cirripedia</taxon>
        <taxon>Thoracica</taxon>
        <taxon>Thoracicalcarea</taxon>
        <taxon>Balanomorpha</taxon>
        <taxon>Balanoidea</taxon>
        <taxon>Balanidae</taxon>
        <taxon>Amphibalaninae</taxon>
        <taxon>Amphibalanus</taxon>
    </lineage>
</organism>
<dbReference type="InterPro" id="IPR015943">
    <property type="entry name" value="WD40/YVTN_repeat-like_dom_sf"/>
</dbReference>
<keyword evidence="8" id="KW-1185">Reference proteome</keyword>
<dbReference type="SUPFAM" id="SSF81383">
    <property type="entry name" value="F-box domain"/>
    <property type="match status" value="1"/>
</dbReference>
<keyword evidence="2" id="KW-0677">Repeat</keyword>
<evidence type="ECO:0000313" key="7">
    <source>
        <dbReference type="EMBL" id="KAF0306984.1"/>
    </source>
</evidence>
<dbReference type="InterPro" id="IPR001810">
    <property type="entry name" value="F-box_dom"/>
</dbReference>
<dbReference type="PROSITE" id="PS50082">
    <property type="entry name" value="WD_REPEATS_2"/>
    <property type="match status" value="7"/>
</dbReference>
<dbReference type="PANTHER" id="PTHR19872">
    <property type="entry name" value="UBIQUITIN LIGASE SPECIFICITY FACTOR/HREP PROTEIN"/>
    <property type="match status" value="1"/>
</dbReference>
<feature type="repeat" description="WD" evidence="4">
    <location>
        <begin position="356"/>
        <end position="395"/>
    </location>
</feature>
<sequence>MPISNQDFISTPRKYHSLPRQCKPCNAQAQGISPRLLCVRDFRIKLNAFQVWFRDFDDEQKNIVLQELMGLCGPAQNHLLSVRLQNSLHERCPPNCQDLLSWLPAHVVSKVLSYLDPVSLARCSAVCRQWRVLAGGRLLWRRLCALSEWQVSPETHRKQVAEFTDADGRVNWKEVFIQRYRLRRNWLQGHCHVRTFEGHGQGISCVQFDDTRIVSGSHDNSIKVWNIRTNSPWSVMTLLGHSGTVRCLHLLENRLVSGSTDTTIKVWDLSTQLQWSSIACKVTMVGHGDTVRCVQMDEEKVVSGSCDSFSSPPSPIPNASARLPAPQMDEEKVVSGSYDRTLRVWCVRSGRCQAVLTGHTGQILCLRFEQLRLVSGAADKTIKVWSLSEGRCLRTLEGHGGAVTTLTFDDRRIISGSLDCTIRLWNIDTGEPLAVLDWMKNEGHTGVVRCLVADRWRIVSASDDKTLKVWSLDTGQRLVTLRQHTDGVTCVQFNDSVIVSGSYDKTVKLWDFSVC</sequence>
<evidence type="ECO:0000256" key="1">
    <source>
        <dbReference type="ARBA" id="ARBA00022574"/>
    </source>
</evidence>
<dbReference type="InterPro" id="IPR019775">
    <property type="entry name" value="WD40_repeat_CS"/>
</dbReference>
<dbReference type="OrthoDB" id="19711at2759"/>
<dbReference type="AlphaFoldDB" id="A0A6A4WT28"/>
<dbReference type="Pfam" id="PF00400">
    <property type="entry name" value="WD40"/>
    <property type="match status" value="7"/>
</dbReference>
<dbReference type="PROSITE" id="PS50181">
    <property type="entry name" value="FBOX"/>
    <property type="match status" value="1"/>
</dbReference>
<feature type="domain" description="F-box" evidence="6">
    <location>
        <begin position="97"/>
        <end position="143"/>
    </location>
</feature>
<dbReference type="SMART" id="SM00256">
    <property type="entry name" value="FBOX"/>
    <property type="match status" value="1"/>
</dbReference>
<comment type="caution">
    <text evidence="7">The sequence shown here is derived from an EMBL/GenBank/DDBJ whole genome shotgun (WGS) entry which is preliminary data.</text>
</comment>
<evidence type="ECO:0000256" key="2">
    <source>
        <dbReference type="ARBA" id="ARBA00022737"/>
    </source>
</evidence>
<dbReference type="PRINTS" id="PR00320">
    <property type="entry name" value="GPROTEINBRPT"/>
</dbReference>
<keyword evidence="3" id="KW-0833">Ubl conjugation pathway</keyword>
<accession>A0A6A4WT28</accession>
<dbReference type="InterPro" id="IPR051075">
    <property type="entry name" value="SCF_subunit_WD-repeat"/>
</dbReference>
<dbReference type="Gene3D" id="1.20.1280.50">
    <property type="match status" value="1"/>
</dbReference>
<feature type="repeat" description="WD" evidence="4">
    <location>
        <begin position="441"/>
        <end position="480"/>
    </location>
</feature>
<dbReference type="InterPro" id="IPR036322">
    <property type="entry name" value="WD40_repeat_dom_sf"/>
</dbReference>